<feature type="domain" description="4Fe-4S ferredoxin-type" evidence="16">
    <location>
        <begin position="564"/>
        <end position="593"/>
    </location>
</feature>
<evidence type="ECO:0000256" key="11">
    <source>
        <dbReference type="ARBA" id="ARBA00023014"/>
    </source>
</evidence>
<dbReference type="PIRSF" id="PIRSF006439">
    <property type="entry name" value="Indolepyruvate_ferr_oxidored"/>
    <property type="match status" value="1"/>
</dbReference>
<evidence type="ECO:0000256" key="7">
    <source>
        <dbReference type="ARBA" id="ARBA00022723"/>
    </source>
</evidence>
<dbReference type="EMBL" id="QMRA01000025">
    <property type="protein sequence ID" value="RLE54422.1"/>
    <property type="molecule type" value="Genomic_DNA"/>
</dbReference>
<dbReference type="InterPro" id="IPR017721">
    <property type="entry name" value="IorA"/>
</dbReference>
<evidence type="ECO:0000256" key="8">
    <source>
        <dbReference type="ARBA" id="ARBA00022982"/>
    </source>
</evidence>
<keyword evidence="5 14" id="KW-0813">Transport</keyword>
<evidence type="ECO:0000256" key="9">
    <source>
        <dbReference type="ARBA" id="ARBA00023002"/>
    </source>
</evidence>
<dbReference type="InterPro" id="IPR002880">
    <property type="entry name" value="Pyrv_Fd/Flavodoxin_OxRdtase_N"/>
</dbReference>
<feature type="domain" description="4Fe-4S ferredoxin-type" evidence="16">
    <location>
        <begin position="594"/>
        <end position="623"/>
    </location>
</feature>
<keyword evidence="10 14" id="KW-0408">Iron</keyword>
<dbReference type="InterPro" id="IPR017900">
    <property type="entry name" value="4Fe4S_Fe_S_CS"/>
</dbReference>
<evidence type="ECO:0000259" key="16">
    <source>
        <dbReference type="PROSITE" id="PS51379"/>
    </source>
</evidence>
<dbReference type="NCBIfam" id="TIGR03336">
    <property type="entry name" value="IOR_alpha"/>
    <property type="match status" value="1"/>
</dbReference>
<reference evidence="17 18" key="1">
    <citation type="submission" date="2018-06" db="EMBL/GenBank/DDBJ databases">
        <title>Extensive metabolic versatility and redundancy in microbially diverse, dynamic hydrothermal sediments.</title>
        <authorList>
            <person name="Dombrowski N."/>
            <person name="Teske A."/>
            <person name="Baker B.J."/>
        </authorList>
    </citation>
    <scope>NUCLEOTIDE SEQUENCE [LARGE SCALE GENOMIC DNA]</scope>
    <source>
        <strain evidence="17">B20_G2</strain>
    </source>
</reference>
<dbReference type="CDD" id="cd07034">
    <property type="entry name" value="TPP_PYR_PFOR_IOR-alpha_like"/>
    <property type="match status" value="1"/>
</dbReference>
<dbReference type="Gene3D" id="3.30.70.20">
    <property type="match status" value="1"/>
</dbReference>
<dbReference type="InterPro" id="IPR045025">
    <property type="entry name" value="HACL1-like"/>
</dbReference>
<dbReference type="Pfam" id="PF00037">
    <property type="entry name" value="Fer4"/>
    <property type="match status" value="1"/>
</dbReference>
<dbReference type="SUPFAM" id="SSF52518">
    <property type="entry name" value="Thiamin diphosphate-binding fold (THDP-binding)"/>
    <property type="match status" value="2"/>
</dbReference>
<dbReference type="Gene3D" id="3.40.50.970">
    <property type="match status" value="2"/>
</dbReference>
<sequence length="636" mass="69502">MRGLLAPVGSSVLLLGNEAIARGAIEAGIGFAAAYPGTPSTEIIESLARVASKLGIHVEWSTNEKVAFEAAYGAAISGVRSLVAMKHVGVNVAADPLMSSAYTGVEAGFVIVSADDPNMWSSQNEQDNRFYGLHAFIPVFESYCPGEVKDLTKYAFDFSEKMRHPVILRSTTRLSHVRGTVVFGEVPKIKVKGKFSKDPSRWTVIPAHARKLRLKLLDKWNAIKEAVNEVPFNKLENYDSNILIIASGIAYGYVKDSLKMLDLDGNINVLKISTPVPIPEKLTLKALESADKVLIVEELEPIVELEVKKLAFDHRLDVEIYGKDIVPQMGELTIDRVAEAIAKFAGVSIMPPAELKLNIEIPLRPPTFCPGCPHRASFIELKRALAQLKIKEAIYCGDIGCYSLGVLQPLEAQDIIIEMGGSIGVANGLAHATNQMPIAVMGDSTFYHACIPGLINSIYNESPMLVVVLDNRITAMTGHQPHPGTGLRASGEKSRKILPEDIAQGVGVHYIDVADPYNVDEAINKIKRAINYVKDKRKIALIVMRRACSLLIGMIARRKGIESPKYMVDVEKCRACGICYDQFGCPAIYPREDGKAVINEQLCTGCSVCAQLCPFNAIILAKKAGEEWEKLYLEGE</sequence>
<dbReference type="Gene3D" id="3.40.50.920">
    <property type="match status" value="1"/>
</dbReference>
<feature type="binding site" evidence="15">
    <location>
        <position position="579"/>
    </location>
    <ligand>
        <name>[4Fe-4S] cluster</name>
        <dbReference type="ChEBI" id="CHEBI:49883"/>
        <label>1</label>
    </ligand>
</feature>
<dbReference type="SUPFAM" id="SSF54862">
    <property type="entry name" value="4Fe-4S ferredoxins"/>
    <property type="match status" value="1"/>
</dbReference>
<keyword evidence="6 14" id="KW-0004">4Fe-4S</keyword>
<evidence type="ECO:0000256" key="15">
    <source>
        <dbReference type="PIRSR" id="PIRSR006439-50"/>
    </source>
</evidence>
<dbReference type="GO" id="GO:0043805">
    <property type="term" value="F:indolepyruvate ferredoxin oxidoreductase activity"/>
    <property type="evidence" value="ECO:0007669"/>
    <property type="project" value="UniProtKB-UniRule"/>
</dbReference>
<feature type="binding site" evidence="15">
    <location>
        <position position="613"/>
    </location>
    <ligand>
        <name>[4Fe-4S] cluster</name>
        <dbReference type="ChEBI" id="CHEBI:49883"/>
        <label>1</label>
    </ligand>
</feature>
<comment type="catalytic activity">
    <reaction evidence="13 14">
        <text>indole-3-pyruvate + 2 oxidized [2Fe-2S]-[ferredoxin] + CoA = (indol-3-yl)acetyl-CoA + 2 reduced [2Fe-2S]-[ferredoxin] + CO2 + H(+)</text>
        <dbReference type="Rhea" id="RHEA:12645"/>
        <dbReference type="Rhea" id="RHEA-COMP:10000"/>
        <dbReference type="Rhea" id="RHEA-COMP:10001"/>
        <dbReference type="ChEBI" id="CHEBI:15378"/>
        <dbReference type="ChEBI" id="CHEBI:16526"/>
        <dbReference type="ChEBI" id="CHEBI:17640"/>
        <dbReference type="ChEBI" id="CHEBI:33737"/>
        <dbReference type="ChEBI" id="CHEBI:33738"/>
        <dbReference type="ChEBI" id="CHEBI:57271"/>
        <dbReference type="ChEBI" id="CHEBI:57287"/>
        <dbReference type="EC" id="1.2.7.8"/>
    </reaction>
</comment>
<feature type="binding site" evidence="15">
    <location>
        <position position="585"/>
    </location>
    <ligand>
        <name>[4Fe-4S] cluster</name>
        <dbReference type="ChEBI" id="CHEBI:49883"/>
        <label>2</label>
    </ligand>
</feature>
<dbReference type="PANTHER" id="PTHR43710:SF7">
    <property type="entry name" value="INDOLEPYRUVATE OXIDOREDUCTASE SUBUNIT IORA"/>
    <property type="match status" value="1"/>
</dbReference>
<accession>A0A497F5D1</accession>
<evidence type="ECO:0000256" key="6">
    <source>
        <dbReference type="ARBA" id="ARBA00022485"/>
    </source>
</evidence>
<dbReference type="FunFam" id="3.40.50.970:FF:000039">
    <property type="entry name" value="Indolepyruvate oxidoreductase subunit IorA"/>
    <property type="match status" value="1"/>
</dbReference>
<dbReference type="Pfam" id="PF01855">
    <property type="entry name" value="POR_N"/>
    <property type="match status" value="1"/>
</dbReference>
<comment type="function">
    <text evidence="1 14">Catalyzes the ferredoxin-dependent oxidative decarboxylation of arylpyruvates.</text>
</comment>
<gene>
    <name evidence="17" type="primary">iorA</name>
    <name evidence="17" type="ORF">DRJ26_01910</name>
</gene>
<evidence type="ECO:0000256" key="3">
    <source>
        <dbReference type="ARBA" id="ARBA00012812"/>
    </source>
</evidence>
<feature type="binding site" evidence="15">
    <location>
        <position position="609"/>
    </location>
    <ligand>
        <name>[4Fe-4S] cluster</name>
        <dbReference type="ChEBI" id="CHEBI:49883"/>
        <label>2</label>
    </ligand>
</feature>
<protein>
    <recommendedName>
        <fullName evidence="4 14">Indolepyruvate oxidoreductase subunit IorA</fullName>
        <shortName evidence="14">IOR</shortName>
        <ecNumber evidence="3 14">1.2.7.8</ecNumber>
    </recommendedName>
    <alternativeName>
        <fullName evidence="12 14">Indolepyruvate ferredoxin oxidoreductase subunit alpha</fullName>
    </alternativeName>
</protein>
<evidence type="ECO:0000256" key="5">
    <source>
        <dbReference type="ARBA" id="ARBA00022448"/>
    </source>
</evidence>
<dbReference type="EC" id="1.2.7.8" evidence="3 14"/>
<evidence type="ECO:0000256" key="12">
    <source>
        <dbReference type="ARBA" id="ARBA00030514"/>
    </source>
</evidence>
<feature type="binding site" evidence="15">
    <location>
        <position position="576"/>
    </location>
    <ligand>
        <name>[4Fe-4S] cluster</name>
        <dbReference type="ChEBI" id="CHEBI:49883"/>
        <label>1</label>
    </ligand>
</feature>
<feature type="binding site" evidence="15">
    <location>
        <position position="606"/>
    </location>
    <ligand>
        <name>[4Fe-4S] cluster</name>
        <dbReference type="ChEBI" id="CHEBI:49883"/>
        <label>2</label>
    </ligand>
</feature>
<keyword evidence="11 14" id="KW-0411">Iron-sulfur</keyword>
<evidence type="ECO:0000256" key="4">
    <source>
        <dbReference type="ARBA" id="ARBA00017710"/>
    </source>
</evidence>
<dbReference type="InterPro" id="IPR029061">
    <property type="entry name" value="THDP-binding"/>
</dbReference>
<dbReference type="GO" id="GO:0006082">
    <property type="term" value="P:organic acid metabolic process"/>
    <property type="evidence" value="ECO:0007669"/>
    <property type="project" value="UniProtKB-ARBA"/>
</dbReference>
<evidence type="ECO:0000256" key="14">
    <source>
        <dbReference type="PIRNR" id="PIRNR006439"/>
    </source>
</evidence>
<comment type="subunit">
    <text evidence="2 14">Heterodimer of the IorA and IorB subunits.</text>
</comment>
<dbReference type="SUPFAM" id="SSF52922">
    <property type="entry name" value="TK C-terminal domain-like"/>
    <property type="match status" value="1"/>
</dbReference>
<feature type="binding site" evidence="15">
    <location>
        <position position="603"/>
    </location>
    <ligand>
        <name>[4Fe-4S] cluster</name>
        <dbReference type="ChEBI" id="CHEBI:49883"/>
        <label>2</label>
    </ligand>
</feature>
<comment type="cofactor">
    <cofactor evidence="14 15">
        <name>[4Fe-4S] cluster</name>
        <dbReference type="ChEBI" id="CHEBI:49883"/>
    </cofactor>
    <text evidence="14 15">Binds 2 [4Fe-4S] clusters. In this family the first cluster has a non-standard and varying [4Fe-4S] binding motif CX(2)CX(2)CX(4-5)CP.</text>
</comment>
<evidence type="ECO:0000256" key="2">
    <source>
        <dbReference type="ARBA" id="ARBA00011238"/>
    </source>
</evidence>
<evidence type="ECO:0000256" key="10">
    <source>
        <dbReference type="ARBA" id="ARBA00023004"/>
    </source>
</evidence>
<dbReference type="InterPro" id="IPR009014">
    <property type="entry name" value="Transketo_C/PFOR_II"/>
</dbReference>
<dbReference type="PROSITE" id="PS51379">
    <property type="entry name" value="4FE4S_FER_2"/>
    <property type="match status" value="2"/>
</dbReference>
<dbReference type="GO" id="GO:0051539">
    <property type="term" value="F:4 iron, 4 sulfur cluster binding"/>
    <property type="evidence" value="ECO:0007669"/>
    <property type="project" value="UniProtKB-UniRule"/>
</dbReference>
<keyword evidence="8 14" id="KW-0249">Electron transport</keyword>
<evidence type="ECO:0000313" key="18">
    <source>
        <dbReference type="Proteomes" id="UP000269499"/>
    </source>
</evidence>
<dbReference type="PROSITE" id="PS00198">
    <property type="entry name" value="4FE4S_FER_1"/>
    <property type="match status" value="1"/>
</dbReference>
<dbReference type="GO" id="GO:0046872">
    <property type="term" value="F:metal ion binding"/>
    <property type="evidence" value="ECO:0007669"/>
    <property type="project" value="UniProtKB-UniRule"/>
</dbReference>
<dbReference type="Proteomes" id="UP000269499">
    <property type="component" value="Unassembled WGS sequence"/>
</dbReference>
<dbReference type="PANTHER" id="PTHR43710">
    <property type="entry name" value="2-HYDROXYACYL-COA LYASE"/>
    <property type="match status" value="1"/>
</dbReference>
<proteinExistence type="predicted"/>
<dbReference type="InterPro" id="IPR011766">
    <property type="entry name" value="TPP_enzyme_TPP-bd"/>
</dbReference>
<keyword evidence="7 14" id="KW-0479">Metal-binding</keyword>
<keyword evidence="9 14" id="KW-0560">Oxidoreductase</keyword>
<evidence type="ECO:0000313" key="17">
    <source>
        <dbReference type="EMBL" id="RLE54422.1"/>
    </source>
</evidence>
<evidence type="ECO:0000256" key="1">
    <source>
        <dbReference type="ARBA" id="ARBA00002995"/>
    </source>
</evidence>
<dbReference type="CDD" id="cd02008">
    <property type="entry name" value="TPP_IOR_alpha"/>
    <property type="match status" value="1"/>
</dbReference>
<name>A0A497F5D1_9CREN</name>
<comment type="caution">
    <text evidence="17">The sequence shown here is derived from an EMBL/GenBank/DDBJ whole genome shotgun (WGS) entry which is preliminary data.</text>
</comment>
<dbReference type="Pfam" id="PF02775">
    <property type="entry name" value="TPP_enzyme_C"/>
    <property type="match status" value="1"/>
</dbReference>
<dbReference type="GO" id="GO:0044272">
    <property type="term" value="P:sulfur compound biosynthetic process"/>
    <property type="evidence" value="ECO:0007669"/>
    <property type="project" value="UniProtKB-ARBA"/>
</dbReference>
<feature type="binding site" evidence="15">
    <location>
        <position position="573"/>
    </location>
    <ligand>
        <name>[4Fe-4S] cluster</name>
        <dbReference type="ChEBI" id="CHEBI:49883"/>
        <label>1</label>
    </ligand>
</feature>
<dbReference type="AlphaFoldDB" id="A0A497F5D1"/>
<dbReference type="InterPro" id="IPR017896">
    <property type="entry name" value="4Fe4S_Fe-S-bd"/>
</dbReference>
<dbReference type="GO" id="GO:0030976">
    <property type="term" value="F:thiamine pyrophosphate binding"/>
    <property type="evidence" value="ECO:0007669"/>
    <property type="project" value="InterPro"/>
</dbReference>
<organism evidence="17 18">
    <name type="scientific">Thermoproteota archaeon</name>
    <dbReference type="NCBI Taxonomy" id="2056631"/>
    <lineage>
        <taxon>Archaea</taxon>
        <taxon>Thermoproteota</taxon>
    </lineage>
</organism>
<evidence type="ECO:0000256" key="13">
    <source>
        <dbReference type="ARBA" id="ARBA00048332"/>
    </source>
</evidence>